<protein>
    <recommendedName>
        <fullName evidence="4">CpmJ protein</fullName>
    </recommendedName>
</protein>
<evidence type="ECO:0000256" key="1">
    <source>
        <dbReference type="SAM" id="SignalP"/>
    </source>
</evidence>
<accession>V5U686</accession>
<reference evidence="2 3" key="1">
    <citation type="journal article" date="2014" name="Genome Announc.">
        <title>Complete Genome Sequence of Cronobacter sakazakii Strain CMCC 45402.</title>
        <authorList>
            <person name="Zhao Z."/>
            <person name="Wang L."/>
            <person name="Wang B."/>
            <person name="Liang H."/>
            <person name="Ye Q."/>
            <person name="Zeng M."/>
        </authorList>
    </citation>
    <scope>NUCLEOTIDE SEQUENCE [LARGE SCALE GENOMIC DNA]</scope>
    <source>
        <strain evidence="3">45402</strain>
        <plasmid evidence="3">Plasmid p1</plasmid>
    </source>
</reference>
<feature type="signal peptide" evidence="1">
    <location>
        <begin position="1"/>
        <end position="44"/>
    </location>
</feature>
<evidence type="ECO:0000313" key="3">
    <source>
        <dbReference type="Proteomes" id="UP000018545"/>
    </source>
</evidence>
<sequence length="205" mass="22599">MRQATNSWRKALFQPTILISKGSIEMKLSALFIASLLMAGSASASQAVPVALKDGPNTLDINQDGANDLIFSATYDNNTSHPSSTLTVYIQKDHAWLIVPVPDDDGFTWSDFRLSASTTKISGYEPYQVNHIFYLVRAVKIAESSESTDLTDATKVKFTRYRIASNSTDPGVAAFFWQPSGSYVTDVAYSDVDDAFRTLNMDKFL</sequence>
<dbReference type="KEGG" id="csi:P262_p1037"/>
<name>V5U686_9ENTR</name>
<gene>
    <name evidence="2" type="ORF">P262_p1037</name>
</gene>
<evidence type="ECO:0008006" key="4">
    <source>
        <dbReference type="Google" id="ProtNLM"/>
    </source>
</evidence>
<proteinExistence type="predicted"/>
<organism evidence="2 3">
    <name type="scientific">Cronobacter malonaticus</name>
    <dbReference type="NCBI Taxonomy" id="413503"/>
    <lineage>
        <taxon>Bacteria</taxon>
        <taxon>Pseudomonadati</taxon>
        <taxon>Pseudomonadota</taxon>
        <taxon>Gammaproteobacteria</taxon>
        <taxon>Enterobacterales</taxon>
        <taxon>Enterobacteriaceae</taxon>
        <taxon>Cronobacter</taxon>
    </lineage>
</organism>
<keyword evidence="1" id="KW-0732">Signal</keyword>
<dbReference type="InterPro" id="IPR054139">
    <property type="entry name" value="CarG-like"/>
</dbReference>
<dbReference type="PATRIC" id="fig|1401659.3.peg.4135"/>
<dbReference type="HOGENOM" id="CLU_128658_0_0_6"/>
<feature type="chain" id="PRO_5004741246" description="CpmJ protein" evidence="1">
    <location>
        <begin position="45"/>
        <end position="205"/>
    </location>
</feature>
<keyword evidence="2" id="KW-0614">Plasmid</keyword>
<dbReference type="Pfam" id="PF21955">
    <property type="entry name" value="CarG-like"/>
    <property type="match status" value="1"/>
</dbReference>
<dbReference type="EMBL" id="CP006732">
    <property type="protein sequence ID" value="AHB72530.1"/>
    <property type="molecule type" value="Genomic_DNA"/>
</dbReference>
<dbReference type="Proteomes" id="UP000018545">
    <property type="component" value="Plasmid p1"/>
</dbReference>
<evidence type="ECO:0000313" key="2">
    <source>
        <dbReference type="EMBL" id="AHB72530.1"/>
    </source>
</evidence>
<dbReference type="AlphaFoldDB" id="V5U686"/>
<geneLocation type="plasmid" evidence="2 3">
    <name>p1</name>
</geneLocation>